<feature type="region of interest" description="Disordered" evidence="1">
    <location>
        <begin position="584"/>
        <end position="674"/>
    </location>
</feature>
<feature type="region of interest" description="Disordered" evidence="1">
    <location>
        <begin position="1059"/>
        <end position="1085"/>
    </location>
</feature>
<feature type="compositionally biased region" description="Polar residues" evidence="1">
    <location>
        <begin position="610"/>
        <end position="626"/>
    </location>
</feature>
<evidence type="ECO:0000313" key="3">
    <source>
        <dbReference type="Proteomes" id="UP001381693"/>
    </source>
</evidence>
<feature type="compositionally biased region" description="Polar residues" evidence="1">
    <location>
        <begin position="660"/>
        <end position="674"/>
    </location>
</feature>
<evidence type="ECO:0000256" key="1">
    <source>
        <dbReference type="SAM" id="MobiDB-lite"/>
    </source>
</evidence>
<feature type="region of interest" description="Disordered" evidence="1">
    <location>
        <begin position="1318"/>
        <end position="1363"/>
    </location>
</feature>
<keyword evidence="3" id="KW-1185">Reference proteome</keyword>
<gene>
    <name evidence="2" type="ORF">SK128_027755</name>
</gene>
<dbReference type="Proteomes" id="UP001381693">
    <property type="component" value="Unassembled WGS sequence"/>
</dbReference>
<reference evidence="2 3" key="1">
    <citation type="submission" date="2023-11" db="EMBL/GenBank/DDBJ databases">
        <title>Halocaridina rubra genome assembly.</title>
        <authorList>
            <person name="Smith C."/>
        </authorList>
    </citation>
    <scope>NUCLEOTIDE SEQUENCE [LARGE SCALE GENOMIC DNA]</scope>
    <source>
        <strain evidence="2">EP-1</strain>
        <tissue evidence="2">Whole</tissue>
    </source>
</reference>
<feature type="compositionally biased region" description="Polar residues" evidence="1">
    <location>
        <begin position="1350"/>
        <end position="1360"/>
    </location>
</feature>
<accession>A0AAN8WWU2</accession>
<feature type="compositionally biased region" description="Polar residues" evidence="1">
    <location>
        <begin position="1064"/>
        <end position="1079"/>
    </location>
</feature>
<proteinExistence type="predicted"/>
<comment type="caution">
    <text evidence="2">The sequence shown here is derived from an EMBL/GenBank/DDBJ whole genome shotgun (WGS) entry which is preliminary data.</text>
</comment>
<dbReference type="EMBL" id="JAXCGZ010017612">
    <property type="protein sequence ID" value="KAK7067879.1"/>
    <property type="molecule type" value="Genomic_DNA"/>
</dbReference>
<feature type="region of interest" description="Disordered" evidence="1">
    <location>
        <begin position="31"/>
        <end position="51"/>
    </location>
</feature>
<evidence type="ECO:0000313" key="2">
    <source>
        <dbReference type="EMBL" id="KAK7067879.1"/>
    </source>
</evidence>
<name>A0AAN8WWU2_HALRR</name>
<feature type="region of interest" description="Disordered" evidence="1">
    <location>
        <begin position="1102"/>
        <end position="1158"/>
    </location>
</feature>
<sequence length="1485" mass="160064">MESNSSDDVGANTNHLTIIPSTFISNTCGIIVSPSRNPEPNGGSSNQGTQKSLPEVLRALKLWKSKKSDNTDNIRHIRLLMSSMQNNTRPSVNTNFTQFTYNVDLKININNKFRAYAIDPSRRIYMFTLDGTPFRASDLISTGLDATPFVRLSRLSSSGQSSTHSPRFQFQGSPSNGAITVYPPNPHMDILPGNLPGPCVHGMHQYHAIRAPFQTDRHNMYEVIHPQSPQSSDYVSVSRAQNPTNSQIGTPGLSPILHEGYSRTPIRTEGGTAGRAYMTPMGYPHISTGTQSGTSGLEYITPTGYPRISTGTHAGTSGLEYITPTRHPHISTVIQAGTSGLEYITPTGYPHISTETQASTSNLEYLTSTGYPRISTGAQAGTSGLEYITPTRHPHISTVIQAGTSGLEYITPTGYPHISTETQASTSNLEYLTSTGYPRISTGAQAGTSGLTFERTLLPSGHIRVSRVTEDRIYHTAGRTPGRYAVTDASTQADTVHLQSNNSETSGRVYNTPYIQPLEIAPAAEYAGSLDNLYNISMEGGNMMPEETTQIISTNTDSNTSGFSNSSQEIIGQGENIGNMAFYNSSHKRKSSDSETISKLRRISNERQGETSSANDPLPAMTSSNDPAIGSIIPPVSSCTSQGDSERKYNIPQDHDERNLTSQPVRDINAQDTHGSTSDIIYSATYEVQTYEDRHSYAEGAYNNGEGDYDTSVGAYGVTTGACGFSEGLYSTNGGEYDVTEGAYGTIEEAYNIIQGAYEDTANEGHYGTNQVAYGTTEGLHSTAEGVYGTIQGAYITTEEAYSTHEGAYETSVQVSGNAEGEYGTNEGTYITTNTAYSNPEEVYGTTEGTYGTAGVYSISLQGTCGSNERAHTIYVGAYGTSAGVYSESQGPYSTMGGTSSSNEGAYSSREVLSINEETCNTTEIASGQTFDEVCGTNEGALSTSKGDYGNNEGACGSNMEAYGSSTASNCTSEIIYVTGSSFVTYDATLGTQDTPLGSHSMPMVAQEITLLAQGTSSEVQTISQDEIDDIVESSLSSPEIKLSDSFEKYCALHLQGESGSAMEENSQMTDERPSVSTQKESHIPSLAENDCIASAIGHDEHASTVSTSGHEGANISSASVHDEHASNASAGGHEESASTASARVHEEHDNNASASGYEESASTAYALGQEELARTAFASKDRAYVQYVENVSQYKAGNYANNAGTTSMYQTERSTSNLVDINSSSSFGTRYTQTATPQSSSMLKSIFSENRKQNLIKSKSIKMKPSSSKDDTRKLNAAFSQIINEMQTSIGQENARSSLTISNSKYNKLLSLLHRRQAKAKSGKNTPVPPAPINVNKRKRKGEMPSKGSVPTNTTTSPQTKDDLIDMLARDMAKLMNERNTIISNIEQLYDQLETFPSKMTLSTQEMQEFADYIDYSEDDDDDDFVPIQLIPLPSLTSMPLSYTQSPFAYTPIITSSVTYTTPPSCYQLIYAGLIYWKLHHSTG</sequence>
<feature type="compositionally biased region" description="Basic and acidic residues" evidence="1">
    <location>
        <begin position="644"/>
        <end position="659"/>
    </location>
</feature>
<feature type="region of interest" description="Disordered" evidence="1">
    <location>
        <begin position="156"/>
        <end position="175"/>
    </location>
</feature>
<feature type="compositionally biased region" description="Polar residues" evidence="1">
    <location>
        <begin position="1104"/>
        <end position="1120"/>
    </location>
</feature>
<feature type="compositionally biased region" description="Polar residues" evidence="1">
    <location>
        <begin position="166"/>
        <end position="175"/>
    </location>
</feature>
<protein>
    <submittedName>
        <fullName evidence="2">Uncharacterized protein</fullName>
    </submittedName>
</protein>
<feature type="compositionally biased region" description="Low complexity" evidence="1">
    <location>
        <begin position="156"/>
        <end position="165"/>
    </location>
</feature>
<feature type="compositionally biased region" description="Basic and acidic residues" evidence="1">
    <location>
        <begin position="591"/>
        <end position="609"/>
    </location>
</feature>
<organism evidence="2 3">
    <name type="scientific">Halocaridina rubra</name>
    <name type="common">Hawaiian red shrimp</name>
    <dbReference type="NCBI Taxonomy" id="373956"/>
    <lineage>
        <taxon>Eukaryota</taxon>
        <taxon>Metazoa</taxon>
        <taxon>Ecdysozoa</taxon>
        <taxon>Arthropoda</taxon>
        <taxon>Crustacea</taxon>
        <taxon>Multicrustacea</taxon>
        <taxon>Malacostraca</taxon>
        <taxon>Eumalacostraca</taxon>
        <taxon>Eucarida</taxon>
        <taxon>Decapoda</taxon>
        <taxon>Pleocyemata</taxon>
        <taxon>Caridea</taxon>
        <taxon>Atyoidea</taxon>
        <taxon>Atyidae</taxon>
        <taxon>Halocaridina</taxon>
    </lineage>
</organism>